<feature type="region of interest" description="Disordered" evidence="1">
    <location>
        <begin position="115"/>
        <end position="243"/>
    </location>
</feature>
<accession>A0A6V7Q969</accession>
<dbReference type="GO" id="GO:0005992">
    <property type="term" value="P:trehalose biosynthetic process"/>
    <property type="evidence" value="ECO:0007669"/>
    <property type="project" value="InterPro"/>
</dbReference>
<dbReference type="AlphaFoldDB" id="A0A6V7Q969"/>
<feature type="compositionally biased region" description="Basic residues" evidence="1">
    <location>
        <begin position="231"/>
        <end position="243"/>
    </location>
</feature>
<dbReference type="GO" id="GO:0005829">
    <property type="term" value="C:cytosol"/>
    <property type="evidence" value="ECO:0007669"/>
    <property type="project" value="TreeGrafter"/>
</dbReference>
<evidence type="ECO:0000256" key="1">
    <source>
        <dbReference type="SAM" id="MobiDB-lite"/>
    </source>
</evidence>
<dbReference type="SUPFAM" id="SSF53756">
    <property type="entry name" value="UDP-Glycosyltransferase/glycogen phosphorylase"/>
    <property type="match status" value="1"/>
</dbReference>
<name>A0A6V7Q969_ANACO</name>
<gene>
    <name evidence="2" type="ORF">CB5_LOCUS22955</name>
</gene>
<evidence type="ECO:0000313" key="2">
    <source>
        <dbReference type="EMBL" id="CAD1839744.1"/>
    </source>
</evidence>
<dbReference type="Gene3D" id="3.40.50.2000">
    <property type="entry name" value="Glycogen Phosphorylase B"/>
    <property type="match status" value="1"/>
</dbReference>
<protein>
    <submittedName>
        <fullName evidence="2">Uncharacterized protein</fullName>
    </submittedName>
</protein>
<dbReference type="PANTHER" id="PTHR10788:SF46">
    <property type="entry name" value="ALPHA,ALPHA-TREHALOSE-PHOSPHATE SYNTHASE [UDP-FORMING] 11-RELATED"/>
    <property type="match status" value="1"/>
</dbReference>
<organism evidence="2">
    <name type="scientific">Ananas comosus var. bracteatus</name>
    <name type="common">red pineapple</name>
    <dbReference type="NCBI Taxonomy" id="296719"/>
    <lineage>
        <taxon>Eukaryota</taxon>
        <taxon>Viridiplantae</taxon>
        <taxon>Streptophyta</taxon>
        <taxon>Embryophyta</taxon>
        <taxon>Tracheophyta</taxon>
        <taxon>Spermatophyta</taxon>
        <taxon>Magnoliopsida</taxon>
        <taxon>Liliopsida</taxon>
        <taxon>Poales</taxon>
        <taxon>Bromeliaceae</taxon>
        <taxon>Bromelioideae</taxon>
        <taxon>Ananas</taxon>
    </lineage>
</organism>
<reference evidence="2" key="1">
    <citation type="submission" date="2020-07" db="EMBL/GenBank/DDBJ databases">
        <authorList>
            <person name="Lin J."/>
        </authorList>
    </citation>
    <scope>NUCLEOTIDE SEQUENCE</scope>
</reference>
<dbReference type="PANTHER" id="PTHR10788">
    <property type="entry name" value="TREHALOSE-6-PHOSPHATE SYNTHASE"/>
    <property type="match status" value="1"/>
</dbReference>
<dbReference type="Pfam" id="PF00982">
    <property type="entry name" value="Glyco_transf_20"/>
    <property type="match status" value="1"/>
</dbReference>
<dbReference type="EMBL" id="LR862134">
    <property type="protein sequence ID" value="CAD1839744.1"/>
    <property type="molecule type" value="Genomic_DNA"/>
</dbReference>
<sequence>MSLSHAALQASQSRTSELLSQRLTPECRLVGSDPHKHVVHPEATRVFAGLGRAFVLRHRPHRHFLSCCCRMLGLAHQSNRGHLGVEYYGRTVTVKILPVGVDMAQLRSVVAAPRPSPRSITHAAPGRAPTEAARVVPPPRRRQCRGRRGPRRARSLLMLRHRPHPASPPAPPVSEATHSEPRHSSPISAPRTSLLADPCARGRVAPRRHLRPRPPASLPTLAPLRPSLRGHPLRGHPLRGRLL</sequence>
<feature type="compositionally biased region" description="Basic residues" evidence="1">
    <location>
        <begin position="139"/>
        <end position="164"/>
    </location>
</feature>
<dbReference type="InterPro" id="IPR001830">
    <property type="entry name" value="Glyco_trans_20"/>
</dbReference>
<dbReference type="GO" id="GO:0004805">
    <property type="term" value="F:trehalose-phosphatase activity"/>
    <property type="evidence" value="ECO:0007669"/>
    <property type="project" value="TreeGrafter"/>
</dbReference>
<proteinExistence type="predicted"/>